<feature type="transmembrane region" description="Helical" evidence="1">
    <location>
        <begin position="185"/>
        <end position="209"/>
    </location>
</feature>
<evidence type="ECO:0000313" key="6">
    <source>
        <dbReference type="Proteomes" id="UP000053675"/>
    </source>
</evidence>
<dbReference type="PROSITE" id="PS50883">
    <property type="entry name" value="EAL"/>
    <property type="match status" value="1"/>
</dbReference>
<keyword evidence="6" id="KW-1185">Reference proteome</keyword>
<dbReference type="CDD" id="cd01949">
    <property type="entry name" value="GGDEF"/>
    <property type="match status" value="1"/>
</dbReference>
<dbReference type="STRING" id="472175.EL18_02693"/>
<dbReference type="GO" id="GO:0003824">
    <property type="term" value="F:catalytic activity"/>
    <property type="evidence" value="ECO:0007669"/>
    <property type="project" value="UniProtKB-ARBA"/>
</dbReference>
<dbReference type="InterPro" id="IPR000014">
    <property type="entry name" value="PAS"/>
</dbReference>
<dbReference type="SMART" id="SM00052">
    <property type="entry name" value="EAL"/>
    <property type="match status" value="1"/>
</dbReference>
<dbReference type="InterPro" id="IPR043128">
    <property type="entry name" value="Rev_trsase/Diguanyl_cyclase"/>
</dbReference>
<keyword evidence="1" id="KW-1133">Transmembrane helix</keyword>
<proteinExistence type="predicted"/>
<dbReference type="CDD" id="cd00130">
    <property type="entry name" value="PAS"/>
    <property type="match status" value="1"/>
</dbReference>
<dbReference type="eggNOG" id="COG5001">
    <property type="taxonomic scope" value="Bacteria"/>
</dbReference>
<keyword evidence="1" id="KW-0472">Membrane</keyword>
<dbReference type="Proteomes" id="UP000053675">
    <property type="component" value="Unassembled WGS sequence"/>
</dbReference>
<accession>A0A084U656</accession>
<evidence type="ECO:0000259" key="3">
    <source>
        <dbReference type="PROSITE" id="PS50883"/>
    </source>
</evidence>
<dbReference type="Pfam" id="PF08448">
    <property type="entry name" value="PAS_4"/>
    <property type="match status" value="1"/>
</dbReference>
<sequence length="801" mass="88522">MSEFDAECANYFEDLKADSLHLRTATSGQKTMQQLRVVCGFAPAFAPAALMALTATVLALVSSDVPATAIAIWVTLAAGTHAAALFFWWKKRDAFRLTVKPERALSYTLAATVSVGLVWSAPALMAGLLGSGLSMGLLISLACGLCATGIALSLMPRAAFGLVGSSACVLIMSVIALPVPLQASAMAYLLVLFIVVTPIAGACIARVFSERATAETGMREQQEIINLLLCASDATQQDCLWQISADGRIAYVSPRFRAAMSCAEEQVNNTHFGDLLRSICVDCNPLIAEIERFIDRKEAFQNIVVQVQKGEERFWWRLSGKPSFDMTGEFCGYIGVTADITAQRKAEARVNFLAHNDALTGLINRGKFTEHLNQCVARLERYGSPFAVLYLDLDQFKAVNDSRGHLAGDMLLAEVGRRLRCELRECEYAARLGGDEFAIILTDRCDANYTAELAQRIVDSICKPYDIHGECVQIGISIGIALAPVNGTRPDQILRNADLALYRAKEDGRGLWRFFESRMDADNRERRMLELELSQAIREGELELHFQPLVSAETQDPLGFEALVRWNHPIRGMVQPAEFIPIAEQSALIREIGDWTIREACRKAAQWPGELMVAVNISARHFQLSDIAEVVRLALRESGLPGERLELEITESLLIEKTDDVLERLREIKAEGVAIAMDDFGTGYSSLSYLMKFPFDKIKIDRSFVSASSEDTVARDILRSIIMLGETLKVRITAEGVETQEQVEFLRGIACQQLQGFYFARPLNPADLAHYFIDHFRKTRLRDADMPADVQLPLKEASGAA</sequence>
<feature type="domain" description="GGDEF" evidence="4">
    <location>
        <begin position="384"/>
        <end position="517"/>
    </location>
</feature>
<dbReference type="PANTHER" id="PTHR44757">
    <property type="entry name" value="DIGUANYLATE CYCLASE DGCP"/>
    <property type="match status" value="1"/>
</dbReference>
<feature type="transmembrane region" description="Helical" evidence="1">
    <location>
        <begin position="37"/>
        <end position="61"/>
    </location>
</feature>
<dbReference type="PROSITE" id="PS50887">
    <property type="entry name" value="GGDEF"/>
    <property type="match status" value="1"/>
</dbReference>
<dbReference type="InterPro" id="IPR001633">
    <property type="entry name" value="EAL_dom"/>
</dbReference>
<dbReference type="EMBL" id="JMQM01000002">
    <property type="protein sequence ID" value="KFB08442.1"/>
    <property type="molecule type" value="Genomic_DNA"/>
</dbReference>
<evidence type="ECO:0000259" key="2">
    <source>
        <dbReference type="PROSITE" id="PS50113"/>
    </source>
</evidence>
<organism evidence="5 6">
    <name type="scientific">Nitratireductor basaltis</name>
    <dbReference type="NCBI Taxonomy" id="472175"/>
    <lineage>
        <taxon>Bacteria</taxon>
        <taxon>Pseudomonadati</taxon>
        <taxon>Pseudomonadota</taxon>
        <taxon>Alphaproteobacteria</taxon>
        <taxon>Hyphomicrobiales</taxon>
        <taxon>Phyllobacteriaceae</taxon>
        <taxon>Nitratireductor</taxon>
    </lineage>
</organism>
<evidence type="ECO:0000259" key="4">
    <source>
        <dbReference type="PROSITE" id="PS50887"/>
    </source>
</evidence>
<dbReference type="InterPro" id="IPR029787">
    <property type="entry name" value="Nucleotide_cyclase"/>
</dbReference>
<gene>
    <name evidence="5" type="ORF">EL18_02693</name>
</gene>
<dbReference type="InterPro" id="IPR000160">
    <property type="entry name" value="GGDEF_dom"/>
</dbReference>
<dbReference type="PANTHER" id="PTHR44757:SF10">
    <property type="entry name" value="MEMBRANE PROTEIN"/>
    <property type="match status" value="1"/>
</dbReference>
<dbReference type="PROSITE" id="PS50113">
    <property type="entry name" value="PAC"/>
    <property type="match status" value="1"/>
</dbReference>
<dbReference type="Pfam" id="PF00563">
    <property type="entry name" value="EAL"/>
    <property type="match status" value="1"/>
</dbReference>
<evidence type="ECO:0000313" key="5">
    <source>
        <dbReference type="EMBL" id="KFB08442.1"/>
    </source>
</evidence>
<dbReference type="Gene3D" id="3.30.70.270">
    <property type="match status" value="1"/>
</dbReference>
<dbReference type="SUPFAM" id="SSF141868">
    <property type="entry name" value="EAL domain-like"/>
    <property type="match status" value="1"/>
</dbReference>
<dbReference type="NCBIfam" id="TIGR00254">
    <property type="entry name" value="GGDEF"/>
    <property type="match status" value="1"/>
</dbReference>
<name>A0A084U656_9HYPH</name>
<keyword evidence="1" id="KW-0812">Transmembrane</keyword>
<dbReference type="Gene3D" id="3.30.450.20">
    <property type="entry name" value="PAS domain"/>
    <property type="match status" value="1"/>
</dbReference>
<feature type="transmembrane region" description="Helical" evidence="1">
    <location>
        <begin position="67"/>
        <end position="89"/>
    </location>
</feature>
<dbReference type="InterPro" id="IPR000700">
    <property type="entry name" value="PAS-assoc_C"/>
</dbReference>
<evidence type="ECO:0000256" key="1">
    <source>
        <dbReference type="SAM" id="Phobius"/>
    </source>
</evidence>
<feature type="domain" description="EAL" evidence="3">
    <location>
        <begin position="526"/>
        <end position="776"/>
    </location>
</feature>
<dbReference type="InterPro" id="IPR052155">
    <property type="entry name" value="Biofilm_reg_signaling"/>
</dbReference>
<comment type="caution">
    <text evidence="5">The sequence shown here is derived from an EMBL/GenBank/DDBJ whole genome shotgun (WGS) entry which is preliminary data.</text>
</comment>
<feature type="transmembrane region" description="Helical" evidence="1">
    <location>
        <begin position="109"/>
        <end position="129"/>
    </location>
</feature>
<feature type="transmembrane region" description="Helical" evidence="1">
    <location>
        <begin position="159"/>
        <end position="179"/>
    </location>
</feature>
<dbReference type="CDD" id="cd01948">
    <property type="entry name" value="EAL"/>
    <property type="match status" value="1"/>
</dbReference>
<reference evidence="5 6" key="1">
    <citation type="submission" date="2014-05" db="EMBL/GenBank/DDBJ databases">
        <title>Draft Genome Sequence of Nitratireductor basaltis Strain UMTGB225, A Marine Bacterium Isolated from Green Barrel Tunicate.</title>
        <authorList>
            <person name="Gan H.Y."/>
        </authorList>
    </citation>
    <scope>NUCLEOTIDE SEQUENCE [LARGE SCALE GENOMIC DNA]</scope>
    <source>
        <strain evidence="5 6">UMTGB225</strain>
    </source>
</reference>
<dbReference type="Gene3D" id="3.20.20.450">
    <property type="entry name" value="EAL domain"/>
    <property type="match status" value="1"/>
</dbReference>
<protein>
    <submittedName>
        <fullName evidence="5">PAS domain S-box/diguanylate cyclase (GGDEF) domain-containing protein</fullName>
    </submittedName>
</protein>
<dbReference type="InterPro" id="IPR035919">
    <property type="entry name" value="EAL_sf"/>
</dbReference>
<dbReference type="InterPro" id="IPR013656">
    <property type="entry name" value="PAS_4"/>
</dbReference>
<dbReference type="SMART" id="SM00267">
    <property type="entry name" value="GGDEF"/>
    <property type="match status" value="1"/>
</dbReference>
<dbReference type="SUPFAM" id="SSF55073">
    <property type="entry name" value="Nucleotide cyclase"/>
    <property type="match status" value="1"/>
</dbReference>
<dbReference type="Pfam" id="PF00990">
    <property type="entry name" value="GGDEF"/>
    <property type="match status" value="1"/>
</dbReference>
<feature type="domain" description="PAC" evidence="2">
    <location>
        <begin position="298"/>
        <end position="352"/>
    </location>
</feature>
<dbReference type="SUPFAM" id="SSF55785">
    <property type="entry name" value="PYP-like sensor domain (PAS domain)"/>
    <property type="match status" value="1"/>
</dbReference>
<feature type="transmembrane region" description="Helical" evidence="1">
    <location>
        <begin position="135"/>
        <end position="152"/>
    </location>
</feature>
<dbReference type="FunFam" id="3.30.70.270:FF:000001">
    <property type="entry name" value="Diguanylate cyclase domain protein"/>
    <property type="match status" value="1"/>
</dbReference>
<dbReference type="AlphaFoldDB" id="A0A084U656"/>
<dbReference type="InterPro" id="IPR035965">
    <property type="entry name" value="PAS-like_dom_sf"/>
</dbReference>
<dbReference type="PATRIC" id="fig|472175.3.peg.2685"/>